<comment type="caution">
    <text evidence="1">The sequence shown here is derived from an EMBL/GenBank/DDBJ whole genome shotgun (WGS) entry which is preliminary data.</text>
</comment>
<proteinExistence type="predicted"/>
<evidence type="ECO:0000313" key="2">
    <source>
        <dbReference type="Proteomes" id="UP000006428"/>
    </source>
</evidence>
<protein>
    <submittedName>
        <fullName evidence="1">Uncharacterized protein</fullName>
    </submittedName>
</protein>
<dbReference type="EMBL" id="AGVO01000052">
    <property type="protein sequence ID" value="EHI51857.1"/>
    <property type="molecule type" value="Genomic_DNA"/>
</dbReference>
<keyword evidence="2" id="KW-1185">Reference proteome</keyword>
<dbReference type="Proteomes" id="UP000006428">
    <property type="component" value="Unassembled WGS sequence"/>
</dbReference>
<dbReference type="RefSeq" id="WP_005316902.1">
    <property type="nucleotide sequence ID" value="NZ_AGVO01000052.1"/>
</dbReference>
<accession>A0ABN0DY04</accession>
<name>A0ABN0DY04_AERSS</name>
<sequence>MFLKPMSEQLLQQWVSLDSWHEGHDSDTRVFYRFIHAYVEEHGYELDEALLREKILFILDRREDDDFQRLACERVGFMRNVLDYLQFTKNL</sequence>
<reference evidence="1 2" key="1">
    <citation type="journal article" date="2012" name="Front. Microbiol.">
        <title>Draft Genome Sequence of the Virulent Strain 01-B526 of the Fish Pathogen Aeromonas salmonicida.</title>
        <authorList>
            <person name="Charette S.J."/>
            <person name="Brochu F."/>
            <person name="Boyle B."/>
            <person name="Filion G."/>
            <person name="Tanaka K.H."/>
            <person name="Derome N."/>
        </authorList>
    </citation>
    <scope>NUCLEOTIDE SEQUENCE [LARGE SCALE GENOMIC DNA]</scope>
    <source>
        <strain evidence="1 2">01-B526</strain>
    </source>
</reference>
<gene>
    <name evidence="1" type="ORF">IYQ_14363</name>
</gene>
<evidence type="ECO:0000313" key="1">
    <source>
        <dbReference type="EMBL" id="EHI51857.1"/>
    </source>
</evidence>
<organism evidence="1 2">
    <name type="scientific">Aeromonas salmonicida subsp. salmonicida 01-B526</name>
    <dbReference type="NCBI Taxonomy" id="1076135"/>
    <lineage>
        <taxon>Bacteria</taxon>
        <taxon>Pseudomonadati</taxon>
        <taxon>Pseudomonadota</taxon>
        <taxon>Gammaproteobacteria</taxon>
        <taxon>Aeromonadales</taxon>
        <taxon>Aeromonadaceae</taxon>
        <taxon>Aeromonas</taxon>
    </lineage>
</organism>